<protein>
    <recommendedName>
        <fullName evidence="1">Secretion system C-terminal sorting domain-containing protein</fullName>
    </recommendedName>
</protein>
<dbReference type="Pfam" id="PF18962">
    <property type="entry name" value="Por_Secre_tail"/>
    <property type="match status" value="1"/>
</dbReference>
<dbReference type="NCBIfam" id="TIGR04183">
    <property type="entry name" value="Por_Secre_tail"/>
    <property type="match status" value="1"/>
</dbReference>
<feature type="domain" description="Secretion system C-terminal sorting" evidence="1">
    <location>
        <begin position="314"/>
        <end position="395"/>
    </location>
</feature>
<organism evidence="2 3">
    <name type="scientific">candidate division WOR_3 bacterium SM23_42</name>
    <dbReference type="NCBI Taxonomy" id="1703779"/>
    <lineage>
        <taxon>Bacteria</taxon>
        <taxon>Bacteria division WOR-3</taxon>
    </lineage>
</organism>
<dbReference type="EMBL" id="LJUJ01000001">
    <property type="protein sequence ID" value="KPK64692.1"/>
    <property type="molecule type" value="Genomic_DNA"/>
</dbReference>
<comment type="caution">
    <text evidence="2">The sequence shown here is derived from an EMBL/GenBank/DDBJ whole genome shotgun (WGS) entry which is preliminary data.</text>
</comment>
<name>A0A0S8FXM6_UNCW3</name>
<dbReference type="Gene3D" id="2.60.40.4070">
    <property type="match status" value="1"/>
</dbReference>
<sequence length="398" mass="42439">MTSTLRNFGGVDFTNLSTTIECSDPYITITDNAGYFGYLAVDSTAENIGDPYVISADASTPNGHVAGIQLIATEGAFADTFEFCITIGTYHYLVWNPDPTPMSGQRIDSILTALGYTGIQSTALLAGDPIDVYEAIFVCVGIYSYNHIIGASSPEALALVDYINNGGNVYLEGGDVWYFDPPSGYNFGPLFGIQPLGDGSGDLFTVAGTATTFTEGMSFGYSGENSYIDHLRATGTGFSILRNAANTDTVGVANDAGTHKTVGTSFELGGLVDGTGVSTKAALLDSIMHFFGINLTAVEEITELGVKKATLSVVPNPFSTFTDIRYQIIDNSKAELKIFDISGRLVKNLSQQLSAIGDQLSVMWNGTDGQGRRLPAGIYFVRLNTENHAETQKIILVE</sequence>
<proteinExistence type="predicted"/>
<gene>
    <name evidence="2" type="ORF">AMJ83_00375</name>
</gene>
<dbReference type="Proteomes" id="UP000051373">
    <property type="component" value="Unassembled WGS sequence"/>
</dbReference>
<dbReference type="InterPro" id="IPR026444">
    <property type="entry name" value="Secre_tail"/>
</dbReference>
<reference evidence="2 3" key="1">
    <citation type="journal article" date="2015" name="Microbiome">
        <title>Genomic resolution of linkages in carbon, nitrogen, and sulfur cycling among widespread estuary sediment bacteria.</title>
        <authorList>
            <person name="Baker B.J."/>
            <person name="Lazar C.S."/>
            <person name="Teske A.P."/>
            <person name="Dick G.J."/>
        </authorList>
    </citation>
    <scope>NUCLEOTIDE SEQUENCE [LARGE SCALE GENOMIC DNA]</scope>
    <source>
        <strain evidence="2">SM23_42</strain>
    </source>
</reference>
<accession>A0A0S8FXM6</accession>
<dbReference type="STRING" id="1703779.AMJ83_00375"/>
<evidence type="ECO:0000259" key="1">
    <source>
        <dbReference type="Pfam" id="PF18962"/>
    </source>
</evidence>
<evidence type="ECO:0000313" key="3">
    <source>
        <dbReference type="Proteomes" id="UP000051373"/>
    </source>
</evidence>
<evidence type="ECO:0000313" key="2">
    <source>
        <dbReference type="EMBL" id="KPK64692.1"/>
    </source>
</evidence>
<dbReference type="AlphaFoldDB" id="A0A0S8FXM6"/>